<dbReference type="OrthoDB" id="5311848at2759"/>
<accession>A7TPA3</accession>
<evidence type="ECO:0000256" key="5">
    <source>
        <dbReference type="ARBA" id="ARBA00022692"/>
    </source>
</evidence>
<keyword evidence="7 13" id="KW-0256">Endoplasmic reticulum</keyword>
<keyword evidence="8 13" id="KW-1133">Transmembrane helix</keyword>
<comment type="subcellular location">
    <subcellularLocation>
        <location evidence="13">Endoplasmic reticulum membrane</location>
    </subcellularLocation>
    <subcellularLocation>
        <location evidence="13">Nucleus membrane</location>
    </subcellularLocation>
</comment>
<dbReference type="OMA" id="ESYPQWW"/>
<reference evidence="15 16" key="1">
    <citation type="journal article" date="2007" name="Proc. Natl. Acad. Sci. U.S.A.">
        <title>Independent sorting-out of thousands of duplicated gene pairs in two yeast species descended from a whole-genome duplication.</title>
        <authorList>
            <person name="Scannell D.R."/>
            <person name="Frank A.C."/>
            <person name="Conant G.C."/>
            <person name="Byrne K.P."/>
            <person name="Woolfit M."/>
            <person name="Wolfe K.H."/>
        </authorList>
    </citation>
    <scope>NUCLEOTIDE SEQUENCE [LARGE SCALE GENOMIC DNA]</scope>
    <source>
        <strain evidence="16">ATCC 22028 / DSM 70294 / BCRC 21397 / CBS 2163 / NBRC 10782 / NRRL Y-8283 / UCD 57-17</strain>
    </source>
</reference>
<evidence type="ECO:0000256" key="13">
    <source>
        <dbReference type="RuleBase" id="RU368082"/>
    </source>
</evidence>
<keyword evidence="16" id="KW-1185">Reference proteome</keyword>
<keyword evidence="4 13" id="KW-0415">Karyogamy</keyword>
<dbReference type="Pfam" id="PF04163">
    <property type="entry name" value="Tht1"/>
    <property type="match status" value="1"/>
</dbReference>
<evidence type="ECO:0000256" key="10">
    <source>
        <dbReference type="ARBA" id="ARBA00023180"/>
    </source>
</evidence>
<comment type="function">
    <text evidence="1 13">Required for nuclear membrane fusion during karyogamy.</text>
</comment>
<dbReference type="InParanoid" id="A7TPA3"/>
<evidence type="ECO:0000256" key="7">
    <source>
        <dbReference type="ARBA" id="ARBA00022824"/>
    </source>
</evidence>
<dbReference type="PANTHER" id="PTHR28012:SF1">
    <property type="entry name" value="NUCLEAR FUSION PROTEIN KAR5"/>
    <property type="match status" value="1"/>
</dbReference>
<evidence type="ECO:0000256" key="11">
    <source>
        <dbReference type="ARBA" id="ARBA00023242"/>
    </source>
</evidence>
<evidence type="ECO:0000256" key="12">
    <source>
        <dbReference type="ARBA" id="ARBA00031468"/>
    </source>
</evidence>
<keyword evidence="5 13" id="KW-0812">Transmembrane</keyword>
<evidence type="ECO:0000256" key="14">
    <source>
        <dbReference type="SAM" id="SignalP"/>
    </source>
</evidence>
<dbReference type="eggNOG" id="ENOG502QVCQ">
    <property type="taxonomic scope" value="Eukaryota"/>
</dbReference>
<dbReference type="PhylomeDB" id="A7TPA3"/>
<proteinExistence type="inferred from homology"/>
<comment type="similarity">
    <text evidence="2 13">Belongs to the KAR5 family.</text>
</comment>
<evidence type="ECO:0000313" key="15">
    <source>
        <dbReference type="EMBL" id="EDO15890.1"/>
    </source>
</evidence>
<evidence type="ECO:0000256" key="8">
    <source>
        <dbReference type="ARBA" id="ARBA00022989"/>
    </source>
</evidence>
<evidence type="ECO:0000256" key="1">
    <source>
        <dbReference type="ARBA" id="ARBA00003389"/>
    </source>
</evidence>
<feature type="chain" id="PRO_5002713058" description="Nuclear fusion protein KAR5" evidence="14">
    <location>
        <begin position="21"/>
        <end position="407"/>
    </location>
</feature>
<dbReference type="GO" id="GO:0000742">
    <property type="term" value="P:karyogamy involved in conjugation with cellular fusion"/>
    <property type="evidence" value="ECO:0007669"/>
    <property type="project" value="UniProtKB-UniRule"/>
</dbReference>
<evidence type="ECO:0000256" key="4">
    <source>
        <dbReference type="ARBA" id="ARBA00022459"/>
    </source>
</evidence>
<dbReference type="KEGG" id="vpo:Kpol_1019p10"/>
<keyword evidence="10" id="KW-0325">Glycoprotein</keyword>
<gene>
    <name evidence="15" type="ORF">Kpol_1019p10</name>
</gene>
<dbReference type="GO" id="GO:0031965">
    <property type="term" value="C:nuclear membrane"/>
    <property type="evidence" value="ECO:0007669"/>
    <property type="project" value="UniProtKB-SubCell"/>
</dbReference>
<name>A7TPA3_VANPO</name>
<dbReference type="GeneID" id="5543996"/>
<dbReference type="HOGENOM" id="CLU_042075_0_0_1"/>
<organism evidence="16">
    <name type="scientific">Vanderwaltozyma polyspora (strain ATCC 22028 / DSM 70294 / BCRC 21397 / CBS 2163 / NBRC 10782 / NRRL Y-8283 / UCD 57-17)</name>
    <name type="common">Kluyveromyces polysporus</name>
    <dbReference type="NCBI Taxonomy" id="436907"/>
    <lineage>
        <taxon>Eukaryota</taxon>
        <taxon>Fungi</taxon>
        <taxon>Dikarya</taxon>
        <taxon>Ascomycota</taxon>
        <taxon>Saccharomycotina</taxon>
        <taxon>Saccharomycetes</taxon>
        <taxon>Saccharomycetales</taxon>
        <taxon>Saccharomycetaceae</taxon>
        <taxon>Vanderwaltozyma</taxon>
    </lineage>
</organism>
<evidence type="ECO:0000256" key="3">
    <source>
        <dbReference type="ARBA" id="ARBA00021601"/>
    </source>
</evidence>
<dbReference type="EMBL" id="DS480440">
    <property type="protein sequence ID" value="EDO15890.1"/>
    <property type="molecule type" value="Genomic_DNA"/>
</dbReference>
<evidence type="ECO:0000256" key="6">
    <source>
        <dbReference type="ARBA" id="ARBA00022729"/>
    </source>
</evidence>
<keyword evidence="6 13" id="KW-0732">Signal</keyword>
<protein>
    <recommendedName>
        <fullName evidence="3 13">Nuclear fusion protein KAR5</fullName>
    </recommendedName>
    <alternativeName>
        <fullName evidence="12 13">Karyogamy protein 5</fullName>
    </alternativeName>
</protein>
<evidence type="ECO:0000256" key="9">
    <source>
        <dbReference type="ARBA" id="ARBA00023136"/>
    </source>
</evidence>
<feature type="transmembrane region" description="Helical" evidence="13">
    <location>
        <begin position="348"/>
        <end position="364"/>
    </location>
</feature>
<feature type="signal peptide" evidence="14">
    <location>
        <begin position="1"/>
        <end position="20"/>
    </location>
</feature>
<keyword evidence="9 13" id="KW-0472">Membrane</keyword>
<dbReference type="InterPro" id="IPR007292">
    <property type="entry name" value="Nuclear_fusion_Kar5"/>
</dbReference>
<dbReference type="Proteomes" id="UP000000267">
    <property type="component" value="Unassembled WGS sequence"/>
</dbReference>
<sequence length="407" mass="47242">MWYGMKLILIFFLLIQKCFCQHELSDKLNQRWSLITNPINIDDTSIENTFPFIQQSCAKDALEKFMPICLKDGAEAITSELRVETAVKLSLCEFKASGIESIPIECKNATPDTMLSCLIQLESYPQWWTTYSGNFQRLTSVCYENSLPYEKEQILNLFLNVTDMYSDINVSLEKYIKDTLSSVESDTSKFMSEFSERLYNLQDLMDDIMNEIHNNNISDKVKEAQEENLKQWEVVEKQASDSMDIYLQYQNEMFLDMHRFFDELKVNIKVLSNEITIAAVENSLETWNGLVSNSFENITDRINKTIVNLDVIENKISRLNYSMNVIVRIFESTIYLLKTAPMLLMTRYSWLSTSVAILILKYFFKLNTGFTRNFIKGPIFINWFSVVTAITLGRIVGTILVKKYNSS</sequence>
<feature type="transmembrane region" description="Helical" evidence="13">
    <location>
        <begin position="379"/>
        <end position="401"/>
    </location>
</feature>
<dbReference type="FunCoup" id="A7TPA3">
    <property type="interactions" value="40"/>
</dbReference>
<keyword evidence="11 13" id="KW-0539">Nucleus</keyword>
<dbReference type="GO" id="GO:0048288">
    <property type="term" value="P:nuclear membrane fusion involved in karyogamy"/>
    <property type="evidence" value="ECO:0007669"/>
    <property type="project" value="UniProtKB-UniRule"/>
</dbReference>
<dbReference type="AlphaFoldDB" id="A7TPA3"/>
<dbReference type="PANTHER" id="PTHR28012">
    <property type="entry name" value="NUCLEAR FUSION PROTEIN KAR5"/>
    <property type="match status" value="1"/>
</dbReference>
<dbReference type="GO" id="GO:0005789">
    <property type="term" value="C:endoplasmic reticulum membrane"/>
    <property type="evidence" value="ECO:0007669"/>
    <property type="project" value="UniProtKB-SubCell"/>
</dbReference>
<evidence type="ECO:0000313" key="16">
    <source>
        <dbReference type="Proteomes" id="UP000000267"/>
    </source>
</evidence>
<dbReference type="RefSeq" id="XP_001643748.1">
    <property type="nucleotide sequence ID" value="XM_001643698.1"/>
</dbReference>
<evidence type="ECO:0000256" key="2">
    <source>
        <dbReference type="ARBA" id="ARBA00010473"/>
    </source>
</evidence>